<dbReference type="EMBL" id="JABCKI010000134">
    <property type="protein sequence ID" value="KAG5652359.1"/>
    <property type="molecule type" value="Genomic_DNA"/>
</dbReference>
<dbReference type="Gene3D" id="2.60.200.20">
    <property type="match status" value="1"/>
</dbReference>
<feature type="region of interest" description="Disordered" evidence="2">
    <location>
        <begin position="232"/>
        <end position="366"/>
    </location>
</feature>
<feature type="transmembrane region" description="Helical" evidence="3">
    <location>
        <begin position="671"/>
        <end position="695"/>
    </location>
</feature>
<dbReference type="CDD" id="cd00060">
    <property type="entry name" value="FHA"/>
    <property type="match status" value="1"/>
</dbReference>
<feature type="compositionally biased region" description="Low complexity" evidence="2">
    <location>
        <begin position="127"/>
        <end position="137"/>
    </location>
</feature>
<feature type="compositionally biased region" description="Basic and acidic residues" evidence="2">
    <location>
        <begin position="257"/>
        <end position="268"/>
    </location>
</feature>
<dbReference type="Proteomes" id="UP000717328">
    <property type="component" value="Unassembled WGS sequence"/>
</dbReference>
<dbReference type="OrthoDB" id="4096268at2759"/>
<evidence type="ECO:0000256" key="3">
    <source>
        <dbReference type="SAM" id="Phobius"/>
    </source>
</evidence>
<dbReference type="InterPro" id="IPR050923">
    <property type="entry name" value="Cell_Proc_Reg/RNA_Proc"/>
</dbReference>
<feature type="domain" description="FHA" evidence="4">
    <location>
        <begin position="1"/>
        <end position="35"/>
    </location>
</feature>
<organism evidence="5 6">
    <name type="scientific">Sphagnurus paluster</name>
    <dbReference type="NCBI Taxonomy" id="117069"/>
    <lineage>
        <taxon>Eukaryota</taxon>
        <taxon>Fungi</taxon>
        <taxon>Dikarya</taxon>
        <taxon>Basidiomycota</taxon>
        <taxon>Agaricomycotina</taxon>
        <taxon>Agaricomycetes</taxon>
        <taxon>Agaricomycetidae</taxon>
        <taxon>Agaricales</taxon>
        <taxon>Tricholomatineae</taxon>
        <taxon>Lyophyllaceae</taxon>
        <taxon>Sphagnurus</taxon>
    </lineage>
</organism>
<feature type="compositionally biased region" description="Low complexity" evidence="2">
    <location>
        <begin position="333"/>
        <end position="366"/>
    </location>
</feature>
<sequence length="696" mass="74747">MFRCAVVSRKHAKIAFSDSGHVYLIDLNSHHGTHIRKPGEALSKMLKPETPTQLADGDVVTFGKSVGRHNECVRPVVARIQLLSEPPFTPITPPKPISYVDLTKPTTAYIDLSKPTSGRYGVYVPGSPSSSDASSGFSDDDDIHEIPPASGPNALPLLPRGNRTTGPSSPIGRAFEALKRLLPPAPITTAPESPDSDSSSRDWPSSPINLDIPKQLRSPLYSPYSADWTDWPSARLSPRYTRSPSPRADSLFTDQPCEEHQEEHERSRSTSPMDLASPSPEPEIRNPQHPNSARHDEPSLVGAWPASRSSTPPPASVTVSVSVHPSPDPDPQAPDSQNDNDSATPPAASASASASATSAEASVPSAMSIESICSEPISDTREASPQVHADPSSPGPEPIGRAPERTRTEDVVGELQGSLKRLQDEVARLQTHRRKYKSRFNTNAHLIADKLADLDAQYVDLAGRVEQYADLAERVEVELPELQVQVDELREQAEGFFVREGEADVLADREREGEGERSEVRASVETLRELVLEMRNLRTATQEQMNAELEAVRVARDAALAKIAAQVEARMQAQAQVQAAAAAVNESRKRKRDDSDEESDADADERPGAGEGADVDVRGGGVADVMMAEAAGLTTPTTPTLATGDAAPATTPCRHPEHHCAPPPAKRARRFAAVAVHTATAVTVGAIATWSALAFS</sequence>
<dbReference type="PROSITE" id="PS50006">
    <property type="entry name" value="FHA_DOMAIN"/>
    <property type="match status" value="1"/>
</dbReference>
<feature type="region of interest" description="Disordered" evidence="2">
    <location>
        <begin position="185"/>
        <end position="214"/>
    </location>
</feature>
<evidence type="ECO:0000313" key="5">
    <source>
        <dbReference type="EMBL" id="KAG5652359.1"/>
    </source>
</evidence>
<keyword evidence="1" id="KW-0175">Coiled coil</keyword>
<reference evidence="5" key="2">
    <citation type="submission" date="2021-10" db="EMBL/GenBank/DDBJ databases">
        <title>Phylogenomics reveals ancestral predisposition of the termite-cultivated fungus Termitomyces towards a domesticated lifestyle.</title>
        <authorList>
            <person name="Auxier B."/>
            <person name="Grum-Grzhimaylo A."/>
            <person name="Cardenas M.E."/>
            <person name="Lodge J.D."/>
            <person name="Laessoe T."/>
            <person name="Pedersen O."/>
            <person name="Smith M.E."/>
            <person name="Kuyper T.W."/>
            <person name="Franco-Molano E.A."/>
            <person name="Baroni T.J."/>
            <person name="Aanen D.K."/>
        </authorList>
    </citation>
    <scope>NUCLEOTIDE SEQUENCE</scope>
    <source>
        <strain evidence="5">D49</strain>
    </source>
</reference>
<evidence type="ECO:0000256" key="2">
    <source>
        <dbReference type="SAM" id="MobiDB-lite"/>
    </source>
</evidence>
<feature type="coiled-coil region" evidence="1">
    <location>
        <begin position="412"/>
        <end position="439"/>
    </location>
</feature>
<keyword evidence="3" id="KW-0812">Transmembrane</keyword>
<protein>
    <recommendedName>
        <fullName evidence="4">FHA domain-containing protein</fullName>
    </recommendedName>
</protein>
<reference evidence="5" key="1">
    <citation type="submission" date="2021-02" db="EMBL/GenBank/DDBJ databases">
        <authorList>
            <person name="Nieuwenhuis M."/>
            <person name="Van De Peppel L.J.J."/>
        </authorList>
    </citation>
    <scope>NUCLEOTIDE SEQUENCE</scope>
    <source>
        <strain evidence="5">D49</strain>
    </source>
</reference>
<keyword evidence="6" id="KW-1185">Reference proteome</keyword>
<keyword evidence="3" id="KW-0472">Membrane</keyword>
<feature type="coiled-coil region" evidence="1">
    <location>
        <begin position="465"/>
        <end position="492"/>
    </location>
</feature>
<dbReference type="Pfam" id="PF00498">
    <property type="entry name" value="FHA"/>
    <property type="match status" value="1"/>
</dbReference>
<dbReference type="PANTHER" id="PTHR23308">
    <property type="entry name" value="NUCLEAR INHIBITOR OF PROTEIN PHOSPHATASE-1"/>
    <property type="match status" value="1"/>
</dbReference>
<feature type="compositionally biased region" description="Low complexity" evidence="2">
    <location>
        <begin position="305"/>
        <end position="325"/>
    </location>
</feature>
<comment type="caution">
    <text evidence="5">The sequence shown here is derived from an EMBL/GenBank/DDBJ whole genome shotgun (WGS) entry which is preliminary data.</text>
</comment>
<dbReference type="AlphaFoldDB" id="A0A9P7GKM8"/>
<feature type="region of interest" description="Disordered" evidence="2">
    <location>
        <begin position="120"/>
        <end position="171"/>
    </location>
</feature>
<dbReference type="SUPFAM" id="SSF49879">
    <property type="entry name" value="SMAD/FHA domain"/>
    <property type="match status" value="1"/>
</dbReference>
<accession>A0A9P7GKM8</accession>
<keyword evidence="3" id="KW-1133">Transmembrane helix</keyword>
<name>A0A9P7GKM8_9AGAR</name>
<evidence type="ECO:0000313" key="6">
    <source>
        <dbReference type="Proteomes" id="UP000717328"/>
    </source>
</evidence>
<gene>
    <name evidence="5" type="ORF">H0H81_005261</name>
</gene>
<dbReference type="InterPro" id="IPR008984">
    <property type="entry name" value="SMAD_FHA_dom_sf"/>
</dbReference>
<dbReference type="InterPro" id="IPR000253">
    <property type="entry name" value="FHA_dom"/>
</dbReference>
<feature type="region of interest" description="Disordered" evidence="2">
    <location>
        <begin position="583"/>
        <end position="617"/>
    </location>
</feature>
<evidence type="ECO:0000256" key="1">
    <source>
        <dbReference type="SAM" id="Coils"/>
    </source>
</evidence>
<evidence type="ECO:0000259" key="4">
    <source>
        <dbReference type="PROSITE" id="PS50006"/>
    </source>
</evidence>
<proteinExistence type="predicted"/>
<feature type="region of interest" description="Disordered" evidence="2">
    <location>
        <begin position="379"/>
        <end position="411"/>
    </location>
</feature>